<dbReference type="PROSITE" id="PS00409">
    <property type="entry name" value="PROKAR_NTER_METHYL"/>
    <property type="match status" value="1"/>
</dbReference>
<keyword evidence="3" id="KW-1185">Reference proteome</keyword>
<dbReference type="InterPro" id="IPR012902">
    <property type="entry name" value="N_methyl_site"/>
</dbReference>
<evidence type="ECO:0000313" key="3">
    <source>
        <dbReference type="Proteomes" id="UP000323917"/>
    </source>
</evidence>
<sequence length="441" mass="48272">MKWLVASGWWLENCGPGTGDWGLGMRTRHSTLTTHHSPLTTRSGITLIEILISMFVLLFGLMGVAAIFPVASHYLVQGDQKDRSDQLANNAFAEIEARGFMDPHSWYYADHMDATPNNLLDNYPVGTKVTASPTGLFTLGSDAGHAFAIDPLGSAEVDPNDPNPSSYRAYFPYGALDGLPWPNVPLYFPPVPPGTLSTLWPVRRVTFERTTGYVLDTNKAETTFRLRDDLAVELPDQGDRPAMQRWSVDNTTGNLLARQYQGDYSWLATVVPVDNNALLGLQPAANLDGGLYDVSVVVFYKRDIVPSASASGSPGSERLIAAEFLNQGELLIYDANSNDPDVVDAAVDGLRATNWICVMGVNQINGQFMMKWYRILAMDEDSEDMQYSPAGITGNAIGRTLMVSEGGAWPSDSWQNLQVAILPGAIHVQTRQMPLSCECCQ</sequence>
<accession>A0A5B9Q9Q9</accession>
<dbReference type="Proteomes" id="UP000323917">
    <property type="component" value="Chromosome"/>
</dbReference>
<feature type="transmembrane region" description="Helical" evidence="1">
    <location>
        <begin position="50"/>
        <end position="76"/>
    </location>
</feature>
<organism evidence="2 3">
    <name type="scientific">Bythopirellula goksoeyrii</name>
    <dbReference type="NCBI Taxonomy" id="1400387"/>
    <lineage>
        <taxon>Bacteria</taxon>
        <taxon>Pseudomonadati</taxon>
        <taxon>Planctomycetota</taxon>
        <taxon>Planctomycetia</taxon>
        <taxon>Pirellulales</taxon>
        <taxon>Lacipirellulaceae</taxon>
        <taxon>Bythopirellula</taxon>
    </lineage>
</organism>
<keyword evidence="1" id="KW-0472">Membrane</keyword>
<evidence type="ECO:0000313" key="2">
    <source>
        <dbReference type="EMBL" id="QEG34489.1"/>
    </source>
</evidence>
<keyword evidence="1" id="KW-1133">Transmembrane helix</keyword>
<dbReference type="KEGG" id="bgok:Pr1d_17690"/>
<protein>
    <submittedName>
        <fullName evidence="2">Uncharacterized protein</fullName>
    </submittedName>
</protein>
<dbReference type="RefSeq" id="WP_148073136.1">
    <property type="nucleotide sequence ID" value="NZ_CP042913.1"/>
</dbReference>
<gene>
    <name evidence="2" type="ORF">Pr1d_17690</name>
</gene>
<reference evidence="2 3" key="1">
    <citation type="submission" date="2019-08" db="EMBL/GenBank/DDBJ databases">
        <title>Deep-cultivation of Planctomycetes and their phenomic and genomic characterization uncovers novel biology.</title>
        <authorList>
            <person name="Wiegand S."/>
            <person name="Jogler M."/>
            <person name="Boedeker C."/>
            <person name="Pinto D."/>
            <person name="Vollmers J."/>
            <person name="Rivas-Marin E."/>
            <person name="Kohn T."/>
            <person name="Peeters S.H."/>
            <person name="Heuer A."/>
            <person name="Rast P."/>
            <person name="Oberbeckmann S."/>
            <person name="Bunk B."/>
            <person name="Jeske O."/>
            <person name="Meyerdierks A."/>
            <person name="Storesund J.E."/>
            <person name="Kallscheuer N."/>
            <person name="Luecker S."/>
            <person name="Lage O.M."/>
            <person name="Pohl T."/>
            <person name="Merkel B.J."/>
            <person name="Hornburger P."/>
            <person name="Mueller R.-W."/>
            <person name="Bruemmer F."/>
            <person name="Labrenz M."/>
            <person name="Spormann A.M."/>
            <person name="Op den Camp H."/>
            <person name="Overmann J."/>
            <person name="Amann R."/>
            <person name="Jetten M.S.M."/>
            <person name="Mascher T."/>
            <person name="Medema M.H."/>
            <person name="Devos D.P."/>
            <person name="Kaster A.-K."/>
            <person name="Ovreas L."/>
            <person name="Rohde M."/>
            <person name="Galperin M.Y."/>
            <person name="Jogler C."/>
        </authorList>
    </citation>
    <scope>NUCLEOTIDE SEQUENCE [LARGE SCALE GENOMIC DNA]</scope>
    <source>
        <strain evidence="2 3">Pr1d</strain>
    </source>
</reference>
<name>A0A5B9Q9Q9_9BACT</name>
<dbReference type="EMBL" id="CP042913">
    <property type="protein sequence ID" value="QEG34489.1"/>
    <property type="molecule type" value="Genomic_DNA"/>
</dbReference>
<proteinExistence type="predicted"/>
<keyword evidence="1" id="KW-0812">Transmembrane</keyword>
<evidence type="ECO:0000256" key="1">
    <source>
        <dbReference type="SAM" id="Phobius"/>
    </source>
</evidence>
<dbReference type="OrthoDB" id="268675at2"/>
<dbReference type="AlphaFoldDB" id="A0A5B9Q9Q9"/>